<evidence type="ECO:0000313" key="5">
    <source>
        <dbReference type="Proteomes" id="UP000243579"/>
    </source>
</evidence>
<dbReference type="GO" id="GO:0046872">
    <property type="term" value="F:metal ion binding"/>
    <property type="evidence" value="ECO:0007669"/>
    <property type="project" value="UniProtKB-KW"/>
</dbReference>
<dbReference type="STRING" id="1202772.A0A1V9YSD8"/>
<dbReference type="OrthoDB" id="76654at2759"/>
<keyword evidence="5" id="KW-1185">Reference proteome</keyword>
<feature type="domain" description="DDE Tnp4" evidence="3">
    <location>
        <begin position="64"/>
        <end position="195"/>
    </location>
</feature>
<evidence type="ECO:0000256" key="1">
    <source>
        <dbReference type="ARBA" id="ARBA00001968"/>
    </source>
</evidence>
<dbReference type="InterPro" id="IPR027806">
    <property type="entry name" value="HARBI1_dom"/>
</dbReference>
<protein>
    <recommendedName>
        <fullName evidence="3">DDE Tnp4 domain-containing protein</fullName>
    </recommendedName>
</protein>
<name>A0A1V9YSD8_ACHHY</name>
<dbReference type="Proteomes" id="UP000243579">
    <property type="component" value="Unassembled WGS sequence"/>
</dbReference>
<dbReference type="EMBL" id="JNBR01001241">
    <property type="protein sequence ID" value="OQR88520.1"/>
    <property type="molecule type" value="Genomic_DNA"/>
</dbReference>
<dbReference type="Pfam" id="PF13359">
    <property type="entry name" value="DDE_Tnp_4"/>
    <property type="match status" value="1"/>
</dbReference>
<feature type="non-terminal residue" evidence="4">
    <location>
        <position position="196"/>
    </location>
</feature>
<evidence type="ECO:0000256" key="2">
    <source>
        <dbReference type="ARBA" id="ARBA00022723"/>
    </source>
</evidence>
<organism evidence="4 5">
    <name type="scientific">Achlya hypogyna</name>
    <name type="common">Oomycete</name>
    <name type="synonym">Protoachlya hypogyna</name>
    <dbReference type="NCBI Taxonomy" id="1202772"/>
    <lineage>
        <taxon>Eukaryota</taxon>
        <taxon>Sar</taxon>
        <taxon>Stramenopiles</taxon>
        <taxon>Oomycota</taxon>
        <taxon>Saprolegniomycetes</taxon>
        <taxon>Saprolegniales</taxon>
        <taxon>Achlyaceae</taxon>
        <taxon>Achlya</taxon>
    </lineage>
</organism>
<comment type="caution">
    <text evidence="4">The sequence shown here is derived from an EMBL/GenBank/DDBJ whole genome shotgun (WGS) entry which is preliminary data.</text>
</comment>
<keyword evidence="2" id="KW-0479">Metal-binding</keyword>
<sequence>MMEKFGRSREQLCRIYGYVVNFLYERWSDTIYFAPYADRRRSQHFADAIHRKGAPTKTFYGFTDGTKVETCRPHAAAAPDMNLQKEVYSGHKRRHCFNFQAVTAPDGICIHFFGPVEGRRHDTTLLHHSALKSHLETNHETFDGFMIYGDPAYGMSKWIMTGYKGNQVDGQKKEFNRCMSQVRQSVEWNFGRMKTL</sequence>
<comment type="cofactor">
    <cofactor evidence="1">
        <name>a divalent metal cation</name>
        <dbReference type="ChEBI" id="CHEBI:60240"/>
    </cofactor>
</comment>
<dbReference type="AlphaFoldDB" id="A0A1V9YSD8"/>
<evidence type="ECO:0000259" key="3">
    <source>
        <dbReference type="Pfam" id="PF13359"/>
    </source>
</evidence>
<reference evidence="4 5" key="1">
    <citation type="journal article" date="2014" name="Genome Biol. Evol.">
        <title>The secreted proteins of Achlya hypogyna and Thraustotheca clavata identify the ancestral oomycete secretome and reveal gene acquisitions by horizontal gene transfer.</title>
        <authorList>
            <person name="Misner I."/>
            <person name="Blouin N."/>
            <person name="Leonard G."/>
            <person name="Richards T.A."/>
            <person name="Lane C.E."/>
        </authorList>
    </citation>
    <scope>NUCLEOTIDE SEQUENCE [LARGE SCALE GENOMIC DNA]</scope>
    <source>
        <strain evidence="4 5">ATCC 48635</strain>
    </source>
</reference>
<proteinExistence type="predicted"/>
<accession>A0A1V9YSD8</accession>
<gene>
    <name evidence="4" type="ORF">ACHHYP_06771</name>
</gene>
<evidence type="ECO:0000313" key="4">
    <source>
        <dbReference type="EMBL" id="OQR88520.1"/>
    </source>
</evidence>